<accession>A0ABX6N753</accession>
<gene>
    <name evidence="1" type="ORF">HKT17_10100</name>
</gene>
<dbReference type="EMBL" id="CP053084">
    <property type="protein sequence ID" value="QJR30033.1"/>
    <property type="molecule type" value="Genomic_DNA"/>
</dbReference>
<evidence type="ECO:0000313" key="1">
    <source>
        <dbReference type="EMBL" id="QJR30033.1"/>
    </source>
</evidence>
<protein>
    <recommendedName>
        <fullName evidence="3">DUF5666 domain-containing protein</fullName>
    </recommendedName>
</protein>
<sequence>MTLQIFDKRSWFNSVGGGNKMKEIDNAIAANRGAKCSHADLPKVKFDQPVIFNGDGVVVEGHVVSASDDGQNFSLASDDGDVWIIKTSDVVESAKMDAPISGVPGTPVRLKIRVGAEIALDRRMIVGVHVIGTSAMQVASVSDAKLNPPSGCQCPRQCNNGWCCAQGGWIYVCSRNSCVFSQARC</sequence>
<dbReference type="Proteomes" id="UP000501130">
    <property type="component" value="Chromosome"/>
</dbReference>
<evidence type="ECO:0000313" key="2">
    <source>
        <dbReference type="Proteomes" id="UP000501130"/>
    </source>
</evidence>
<keyword evidence="2" id="KW-1185">Reference proteome</keyword>
<evidence type="ECO:0008006" key="3">
    <source>
        <dbReference type="Google" id="ProtNLM"/>
    </source>
</evidence>
<reference evidence="1 2" key="1">
    <citation type="submission" date="2020-05" db="EMBL/GenBank/DDBJ databases">
        <title>Compete genome of Limnobacter sp. SAORIC-580.</title>
        <authorList>
            <person name="Song J."/>
            <person name="Cho J.-C."/>
        </authorList>
    </citation>
    <scope>NUCLEOTIDE SEQUENCE [LARGE SCALE GENOMIC DNA]</scope>
    <source>
        <strain evidence="1 2">SAORIC-580</strain>
    </source>
</reference>
<organism evidence="1 2">
    <name type="scientific">Limnobacter profundi</name>
    <dbReference type="NCBI Taxonomy" id="2732163"/>
    <lineage>
        <taxon>Bacteria</taxon>
        <taxon>Pseudomonadati</taxon>
        <taxon>Pseudomonadota</taxon>
        <taxon>Betaproteobacteria</taxon>
        <taxon>Burkholderiales</taxon>
        <taxon>Burkholderiaceae</taxon>
        <taxon>Limnobacter</taxon>
    </lineage>
</organism>
<name>A0ABX6N753_9BURK</name>
<proteinExistence type="predicted"/>